<evidence type="ECO:0000256" key="2">
    <source>
        <dbReference type="ARBA" id="ARBA00023015"/>
    </source>
</evidence>
<dbReference type="CDD" id="cd06171">
    <property type="entry name" value="Sigma70_r4"/>
    <property type="match status" value="1"/>
</dbReference>
<dbReference type="InterPro" id="IPR039425">
    <property type="entry name" value="RNA_pol_sigma-70-like"/>
</dbReference>
<dbReference type="PANTHER" id="PTHR43133:SF46">
    <property type="entry name" value="RNA POLYMERASE SIGMA-70 FACTOR ECF SUBFAMILY"/>
    <property type="match status" value="1"/>
</dbReference>
<dbReference type="Pfam" id="PF08281">
    <property type="entry name" value="Sigma70_r4_2"/>
    <property type="match status" value="1"/>
</dbReference>
<dbReference type="AlphaFoldDB" id="A0A645C750"/>
<comment type="caution">
    <text evidence="6">The sequence shown here is derived from an EMBL/GenBank/DDBJ whole genome shotgun (WGS) entry which is preliminary data.</text>
</comment>
<dbReference type="Gene3D" id="1.10.1740.10">
    <property type="match status" value="1"/>
</dbReference>
<organism evidence="6">
    <name type="scientific">bioreactor metagenome</name>
    <dbReference type="NCBI Taxonomy" id="1076179"/>
    <lineage>
        <taxon>unclassified sequences</taxon>
        <taxon>metagenomes</taxon>
        <taxon>ecological metagenomes</taxon>
    </lineage>
</organism>
<evidence type="ECO:0000256" key="1">
    <source>
        <dbReference type="ARBA" id="ARBA00010641"/>
    </source>
</evidence>
<dbReference type="SUPFAM" id="SSF88946">
    <property type="entry name" value="Sigma2 domain of RNA polymerase sigma factors"/>
    <property type="match status" value="1"/>
</dbReference>
<feature type="domain" description="HTH luxR-type" evidence="5">
    <location>
        <begin position="134"/>
        <end position="188"/>
    </location>
</feature>
<gene>
    <name evidence="6" type="ORF">SDC9_120552</name>
</gene>
<keyword evidence="2" id="KW-0805">Transcription regulation</keyword>
<dbReference type="SMART" id="SM00421">
    <property type="entry name" value="HTH_LUXR"/>
    <property type="match status" value="1"/>
</dbReference>
<dbReference type="InterPro" id="IPR013249">
    <property type="entry name" value="RNA_pol_sigma70_r4_t2"/>
</dbReference>
<dbReference type="InterPro" id="IPR014284">
    <property type="entry name" value="RNA_pol_sigma-70_dom"/>
</dbReference>
<protein>
    <recommendedName>
        <fullName evidence="5">HTH luxR-type domain-containing protein</fullName>
    </recommendedName>
</protein>
<dbReference type="InterPro" id="IPR036388">
    <property type="entry name" value="WH-like_DNA-bd_sf"/>
</dbReference>
<dbReference type="InterPro" id="IPR013325">
    <property type="entry name" value="RNA_pol_sigma_r2"/>
</dbReference>
<dbReference type="SUPFAM" id="SSF88659">
    <property type="entry name" value="Sigma3 and sigma4 domains of RNA polymerase sigma factors"/>
    <property type="match status" value="1"/>
</dbReference>
<dbReference type="Gene3D" id="1.10.10.10">
    <property type="entry name" value="Winged helix-like DNA-binding domain superfamily/Winged helix DNA-binding domain"/>
    <property type="match status" value="1"/>
</dbReference>
<dbReference type="PANTHER" id="PTHR43133">
    <property type="entry name" value="RNA POLYMERASE ECF-TYPE SIGMA FACTO"/>
    <property type="match status" value="1"/>
</dbReference>
<dbReference type="InterPro" id="IPR000792">
    <property type="entry name" value="Tscrpt_reg_LuxR_C"/>
</dbReference>
<dbReference type="GO" id="GO:0003677">
    <property type="term" value="F:DNA binding"/>
    <property type="evidence" value="ECO:0007669"/>
    <property type="project" value="InterPro"/>
</dbReference>
<dbReference type="InterPro" id="IPR007627">
    <property type="entry name" value="RNA_pol_sigma70_r2"/>
</dbReference>
<accession>A0A645C750</accession>
<proteinExistence type="inferred from homology"/>
<sequence length="205" mass="23924">MINPIVLSKTDSNTKQLFLEISTENRDAFNALFHRKYEKLVLFAQNFVAVNSLAEEAVSDVFVSVWINRDKLPAIDNPDTYLYVSVKNRCLNTLRSKPYTIAIDEQPDIKKTEYDTPHKEMEYRELYEKLNRLINQLPEQQRLVFRMIKENGLSAKECARILNISVRTAETHVYKAVKKLEEEITAYLGYSPKKKTTKRMIMLAL</sequence>
<dbReference type="InterPro" id="IPR013324">
    <property type="entry name" value="RNA_pol_sigma_r3/r4-like"/>
</dbReference>
<keyword evidence="3" id="KW-0731">Sigma factor</keyword>
<evidence type="ECO:0000313" key="6">
    <source>
        <dbReference type="EMBL" id="MPM73570.1"/>
    </source>
</evidence>
<dbReference type="Pfam" id="PF04542">
    <property type="entry name" value="Sigma70_r2"/>
    <property type="match status" value="1"/>
</dbReference>
<dbReference type="EMBL" id="VSSQ01025445">
    <property type="protein sequence ID" value="MPM73570.1"/>
    <property type="molecule type" value="Genomic_DNA"/>
</dbReference>
<keyword evidence="4" id="KW-0804">Transcription</keyword>
<name>A0A645C750_9ZZZZ</name>
<dbReference type="InterPro" id="IPR014327">
    <property type="entry name" value="RNA_pol_sigma70_bacteroid"/>
</dbReference>
<comment type="similarity">
    <text evidence="1">Belongs to the sigma-70 factor family. ECF subfamily.</text>
</comment>
<reference evidence="6" key="1">
    <citation type="submission" date="2019-08" db="EMBL/GenBank/DDBJ databases">
        <authorList>
            <person name="Kucharzyk K."/>
            <person name="Murdoch R.W."/>
            <person name="Higgins S."/>
            <person name="Loffler F."/>
        </authorList>
    </citation>
    <scope>NUCLEOTIDE SEQUENCE</scope>
</reference>
<dbReference type="GO" id="GO:0006352">
    <property type="term" value="P:DNA-templated transcription initiation"/>
    <property type="evidence" value="ECO:0007669"/>
    <property type="project" value="InterPro"/>
</dbReference>
<evidence type="ECO:0000256" key="4">
    <source>
        <dbReference type="ARBA" id="ARBA00023163"/>
    </source>
</evidence>
<dbReference type="NCBIfam" id="TIGR02937">
    <property type="entry name" value="sigma70-ECF"/>
    <property type="match status" value="1"/>
</dbReference>
<evidence type="ECO:0000256" key="3">
    <source>
        <dbReference type="ARBA" id="ARBA00023082"/>
    </source>
</evidence>
<dbReference type="GO" id="GO:0016987">
    <property type="term" value="F:sigma factor activity"/>
    <property type="evidence" value="ECO:0007669"/>
    <property type="project" value="UniProtKB-KW"/>
</dbReference>
<dbReference type="NCBIfam" id="TIGR02985">
    <property type="entry name" value="Sig70_bacteroi1"/>
    <property type="match status" value="1"/>
</dbReference>
<evidence type="ECO:0000259" key="5">
    <source>
        <dbReference type="SMART" id="SM00421"/>
    </source>
</evidence>